<proteinExistence type="predicted"/>
<feature type="region of interest" description="Disordered" evidence="1">
    <location>
        <begin position="214"/>
        <end position="266"/>
    </location>
</feature>
<organism evidence="2">
    <name type="scientific">Tanacetum cinerariifolium</name>
    <name type="common">Dalmatian daisy</name>
    <name type="synonym">Chrysanthemum cinerariifolium</name>
    <dbReference type="NCBI Taxonomy" id="118510"/>
    <lineage>
        <taxon>Eukaryota</taxon>
        <taxon>Viridiplantae</taxon>
        <taxon>Streptophyta</taxon>
        <taxon>Embryophyta</taxon>
        <taxon>Tracheophyta</taxon>
        <taxon>Spermatophyta</taxon>
        <taxon>Magnoliopsida</taxon>
        <taxon>eudicotyledons</taxon>
        <taxon>Gunneridae</taxon>
        <taxon>Pentapetalae</taxon>
        <taxon>asterids</taxon>
        <taxon>campanulids</taxon>
        <taxon>Asterales</taxon>
        <taxon>Asteraceae</taxon>
        <taxon>Asteroideae</taxon>
        <taxon>Anthemideae</taxon>
        <taxon>Anthemidinae</taxon>
        <taxon>Tanacetum</taxon>
    </lineage>
</organism>
<protein>
    <recommendedName>
        <fullName evidence="3">Zinc knuckle CX2CX4HX4C</fullName>
    </recommendedName>
</protein>
<name>A0A699HSA5_TANCI</name>
<evidence type="ECO:0000313" key="2">
    <source>
        <dbReference type="EMBL" id="GEY70555.1"/>
    </source>
</evidence>
<reference evidence="2" key="1">
    <citation type="journal article" date="2019" name="Sci. Rep.">
        <title>Draft genome of Tanacetum cinerariifolium, the natural source of mosquito coil.</title>
        <authorList>
            <person name="Yamashiro T."/>
            <person name="Shiraishi A."/>
            <person name="Satake H."/>
            <person name="Nakayama K."/>
        </authorList>
    </citation>
    <scope>NUCLEOTIDE SEQUENCE</scope>
</reference>
<evidence type="ECO:0000256" key="1">
    <source>
        <dbReference type="SAM" id="MobiDB-lite"/>
    </source>
</evidence>
<dbReference type="EMBL" id="BKCJ010201926">
    <property type="protein sequence ID" value="GEY70555.1"/>
    <property type="molecule type" value="Genomic_DNA"/>
</dbReference>
<comment type="caution">
    <text evidence="2">The sequence shown here is derived from an EMBL/GenBank/DDBJ whole genome shotgun (WGS) entry which is preliminary data.</text>
</comment>
<sequence>MIYQSLRKQLLRDFKVVYTQSARRNVKSWFVMLNNGGLKERGFLSQKGSRVGRGVKDKDLNGNKRNTTLGGCNIICGRQDGGDGKISSLEDITVLGSFPSLSTPSTTMGNGIDVVVPVESIRAINERFANTAYGFFLRKKLAYLLLLTMSSYARAMTELQTDVELKDNIIMAMPKLTGEGHYICNVHVEYEWKPPRCASCKVFGHIHEEYPKNTSVDKKKTMKKPSQTSQGVPIGSKIGFKPQKEYRHVPKKPTASSSGNRKKGVVPTVEVSNSNPFEVLNSVNNDVKLGTNGKTINLKFEELLTSRKATLVDEAGNPLKNVEYPNDYDSEDEVASVDNDMAHFMASKRVGFGTQSLLE</sequence>
<gene>
    <name evidence="2" type="ORF">Tci_442529</name>
</gene>
<evidence type="ECO:0008006" key="3">
    <source>
        <dbReference type="Google" id="ProtNLM"/>
    </source>
</evidence>
<dbReference type="AlphaFoldDB" id="A0A699HSA5"/>
<accession>A0A699HSA5</accession>